<proteinExistence type="predicted"/>
<dbReference type="Proteomes" id="UP000466864">
    <property type="component" value="Unassembled WGS sequence"/>
</dbReference>
<dbReference type="RefSeq" id="WP_154458556.1">
    <property type="nucleotide sequence ID" value="NZ_VUMV01000007.1"/>
</dbReference>
<dbReference type="Pfam" id="PF03788">
    <property type="entry name" value="LrgA"/>
    <property type="match status" value="1"/>
</dbReference>
<feature type="transmembrane region" description="Helical" evidence="6">
    <location>
        <begin position="84"/>
        <end position="102"/>
    </location>
</feature>
<protein>
    <submittedName>
        <fullName evidence="7">CidA/LrgA family protein</fullName>
    </submittedName>
</protein>
<dbReference type="GO" id="GO:0005886">
    <property type="term" value="C:plasma membrane"/>
    <property type="evidence" value="ECO:0007669"/>
    <property type="project" value="UniProtKB-SubCell"/>
</dbReference>
<comment type="subcellular location">
    <subcellularLocation>
        <location evidence="1">Cell membrane</location>
        <topology evidence="1">Multi-pass membrane protein</topology>
    </subcellularLocation>
</comment>
<evidence type="ECO:0000256" key="5">
    <source>
        <dbReference type="ARBA" id="ARBA00023136"/>
    </source>
</evidence>
<dbReference type="PANTHER" id="PTHR33931:SF2">
    <property type="entry name" value="HOLIN-LIKE PROTEIN CIDA"/>
    <property type="match status" value="1"/>
</dbReference>
<feature type="transmembrane region" description="Helical" evidence="6">
    <location>
        <begin position="30"/>
        <end position="47"/>
    </location>
</feature>
<feature type="transmembrane region" description="Helical" evidence="6">
    <location>
        <begin position="7"/>
        <end position="24"/>
    </location>
</feature>
<keyword evidence="3 6" id="KW-0812">Transmembrane</keyword>
<dbReference type="AlphaFoldDB" id="A0A7X2P9E6"/>
<keyword evidence="2" id="KW-1003">Cell membrane</keyword>
<keyword evidence="4 6" id="KW-1133">Transmembrane helix</keyword>
<evidence type="ECO:0000256" key="2">
    <source>
        <dbReference type="ARBA" id="ARBA00022475"/>
    </source>
</evidence>
<name>A0A7X2P9E6_9FIRM</name>
<feature type="transmembrane region" description="Helical" evidence="6">
    <location>
        <begin position="59"/>
        <end position="78"/>
    </location>
</feature>
<evidence type="ECO:0000256" key="4">
    <source>
        <dbReference type="ARBA" id="ARBA00022989"/>
    </source>
</evidence>
<evidence type="ECO:0000313" key="7">
    <source>
        <dbReference type="EMBL" id="MST82653.1"/>
    </source>
</evidence>
<sequence>MKILRQFCRIMIITLIGEVLHWVLPLPVPASIYGMAILFAGLVTGFIKLDQVKDAGKFLIEIMPVMFIPAGVGLMSSWGDLRPVLLPVSVITVVSLVAVMVVSGKVSQHVIRLENKTEAGSLLSMEDMAAEEEAEL</sequence>
<evidence type="ECO:0000256" key="3">
    <source>
        <dbReference type="ARBA" id="ARBA00022692"/>
    </source>
</evidence>
<evidence type="ECO:0000313" key="8">
    <source>
        <dbReference type="Proteomes" id="UP000466864"/>
    </source>
</evidence>
<evidence type="ECO:0000256" key="6">
    <source>
        <dbReference type="SAM" id="Phobius"/>
    </source>
</evidence>
<reference evidence="7 8" key="1">
    <citation type="submission" date="2019-08" db="EMBL/GenBank/DDBJ databases">
        <title>In-depth cultivation of the pig gut microbiome towards novel bacterial diversity and tailored functional studies.</title>
        <authorList>
            <person name="Wylensek D."/>
            <person name="Hitch T.C.A."/>
            <person name="Clavel T."/>
        </authorList>
    </citation>
    <scope>NUCLEOTIDE SEQUENCE [LARGE SCALE GENOMIC DNA]</scope>
    <source>
        <strain evidence="7 8">Oil+RF-744-WCA-WT-13</strain>
    </source>
</reference>
<gene>
    <name evidence="7" type="ORF">FYJ60_10020</name>
</gene>
<dbReference type="PANTHER" id="PTHR33931">
    <property type="entry name" value="HOLIN-LIKE PROTEIN CIDA-RELATED"/>
    <property type="match status" value="1"/>
</dbReference>
<keyword evidence="5 6" id="KW-0472">Membrane</keyword>
<keyword evidence="8" id="KW-1185">Reference proteome</keyword>
<accession>A0A7X2P9E6</accession>
<evidence type="ECO:0000256" key="1">
    <source>
        <dbReference type="ARBA" id="ARBA00004651"/>
    </source>
</evidence>
<organism evidence="7 8">
    <name type="scientific">Bilifractor porci</name>
    <dbReference type="NCBI Taxonomy" id="2606636"/>
    <lineage>
        <taxon>Bacteria</taxon>
        <taxon>Bacillati</taxon>
        <taxon>Bacillota</taxon>
        <taxon>Clostridia</taxon>
        <taxon>Lachnospirales</taxon>
        <taxon>Lachnospiraceae</taxon>
        <taxon>Bilifractor</taxon>
    </lineage>
</organism>
<dbReference type="EMBL" id="VUMV01000007">
    <property type="protein sequence ID" value="MST82653.1"/>
    <property type="molecule type" value="Genomic_DNA"/>
</dbReference>
<dbReference type="InterPro" id="IPR005538">
    <property type="entry name" value="LrgA/CidA"/>
</dbReference>
<comment type="caution">
    <text evidence="7">The sequence shown here is derived from an EMBL/GenBank/DDBJ whole genome shotgun (WGS) entry which is preliminary data.</text>
</comment>